<proteinExistence type="inferred from homology"/>
<evidence type="ECO:0000313" key="6">
    <source>
        <dbReference type="Proteomes" id="UP000192276"/>
    </source>
</evidence>
<dbReference type="GO" id="GO:0045892">
    <property type="term" value="P:negative regulation of DNA-templated transcription"/>
    <property type="evidence" value="ECO:0007669"/>
    <property type="project" value="InterPro"/>
</dbReference>
<evidence type="ECO:0000256" key="3">
    <source>
        <dbReference type="ARBA" id="ARBA00023125"/>
    </source>
</evidence>
<name>A0A1V9ES03_9BACT</name>
<dbReference type="InterPro" id="IPR005650">
    <property type="entry name" value="BlaI_family"/>
</dbReference>
<dbReference type="SUPFAM" id="SSF46785">
    <property type="entry name" value="Winged helix' DNA-binding domain"/>
    <property type="match status" value="1"/>
</dbReference>
<dbReference type="InterPro" id="IPR036390">
    <property type="entry name" value="WH_DNA-bd_sf"/>
</dbReference>
<dbReference type="Proteomes" id="UP000192276">
    <property type="component" value="Unassembled WGS sequence"/>
</dbReference>
<protein>
    <submittedName>
        <fullName evidence="5">Transcriptional regulator</fullName>
    </submittedName>
</protein>
<organism evidence="5 6">
    <name type="scientific">Niastella populi</name>
    <dbReference type="NCBI Taxonomy" id="550983"/>
    <lineage>
        <taxon>Bacteria</taxon>
        <taxon>Pseudomonadati</taxon>
        <taxon>Bacteroidota</taxon>
        <taxon>Chitinophagia</taxon>
        <taxon>Chitinophagales</taxon>
        <taxon>Chitinophagaceae</taxon>
        <taxon>Niastella</taxon>
    </lineage>
</organism>
<comment type="similarity">
    <text evidence="1">Belongs to the BlaI transcriptional regulatory family.</text>
</comment>
<dbReference type="GO" id="GO:0003677">
    <property type="term" value="F:DNA binding"/>
    <property type="evidence" value="ECO:0007669"/>
    <property type="project" value="UniProtKB-KW"/>
</dbReference>
<keyword evidence="4" id="KW-0804">Transcription</keyword>
<evidence type="ECO:0000256" key="4">
    <source>
        <dbReference type="ARBA" id="ARBA00023163"/>
    </source>
</evidence>
<keyword evidence="6" id="KW-1185">Reference proteome</keyword>
<dbReference type="EMBL" id="LWBP01000232">
    <property type="protein sequence ID" value="OQP48896.1"/>
    <property type="molecule type" value="Genomic_DNA"/>
</dbReference>
<dbReference type="InterPro" id="IPR036388">
    <property type="entry name" value="WH-like_DNA-bd_sf"/>
</dbReference>
<dbReference type="Pfam" id="PF03965">
    <property type="entry name" value="Penicillinase_R"/>
    <property type="match status" value="1"/>
</dbReference>
<gene>
    <name evidence="5" type="ORF">A4R26_07265</name>
</gene>
<sequence>MKKLTAAEEQIMQTLWSLGEGGFMKDILEHLADTKPHYNTVGTLLKILVEKKFVGIKNPNRNNFYYPLVTREEYSASGIKALTESYFQGSYTRVVSFLVDKKEMSIEDLEFLLKQLKKKGNE</sequence>
<dbReference type="OrthoDB" id="1098508at2"/>
<dbReference type="PIRSF" id="PIRSF019455">
    <property type="entry name" value="CopR_AtkY"/>
    <property type="match status" value="1"/>
</dbReference>
<dbReference type="Gene3D" id="1.10.10.10">
    <property type="entry name" value="Winged helix-like DNA-binding domain superfamily/Winged helix DNA-binding domain"/>
    <property type="match status" value="1"/>
</dbReference>
<accession>A0A1V9ES03</accession>
<keyword evidence="3" id="KW-0238">DNA-binding</keyword>
<evidence type="ECO:0000313" key="5">
    <source>
        <dbReference type="EMBL" id="OQP48896.1"/>
    </source>
</evidence>
<dbReference type="AlphaFoldDB" id="A0A1V9ES03"/>
<reference evidence="6" key="1">
    <citation type="submission" date="2016-04" db="EMBL/GenBank/DDBJ databases">
        <authorList>
            <person name="Chen L."/>
            <person name="Zhuang W."/>
            <person name="Wang G."/>
        </authorList>
    </citation>
    <scope>NUCLEOTIDE SEQUENCE [LARGE SCALE GENOMIC DNA]</scope>
    <source>
        <strain evidence="6">208</strain>
    </source>
</reference>
<dbReference type="RefSeq" id="WP_081170286.1">
    <property type="nucleotide sequence ID" value="NZ_LWBP01000232.1"/>
</dbReference>
<dbReference type="Gene3D" id="1.10.4040.10">
    <property type="entry name" value="Penicillinase repressor domain"/>
    <property type="match status" value="1"/>
</dbReference>
<evidence type="ECO:0000256" key="1">
    <source>
        <dbReference type="ARBA" id="ARBA00011046"/>
    </source>
</evidence>
<keyword evidence="2" id="KW-0805">Transcription regulation</keyword>
<evidence type="ECO:0000256" key="2">
    <source>
        <dbReference type="ARBA" id="ARBA00023015"/>
    </source>
</evidence>
<dbReference type="STRING" id="550983.A4R26_07265"/>
<comment type="caution">
    <text evidence="5">The sequence shown here is derived from an EMBL/GenBank/DDBJ whole genome shotgun (WGS) entry which is preliminary data.</text>
</comment>